<proteinExistence type="predicted"/>
<reference evidence="1 2" key="1">
    <citation type="submission" date="2020-02" db="EMBL/GenBank/DDBJ databases">
        <title>Draft genome sequence of Haematococcus lacustris strain NIES-144.</title>
        <authorList>
            <person name="Morimoto D."/>
            <person name="Nakagawa S."/>
            <person name="Yoshida T."/>
            <person name="Sawayama S."/>
        </authorList>
    </citation>
    <scope>NUCLEOTIDE SEQUENCE [LARGE SCALE GENOMIC DNA]</scope>
    <source>
        <strain evidence="1 2">NIES-144</strain>
    </source>
</reference>
<feature type="non-terminal residue" evidence="1">
    <location>
        <position position="1"/>
    </location>
</feature>
<gene>
    <name evidence="1" type="ORF">HaLaN_16317</name>
</gene>
<evidence type="ECO:0000313" key="2">
    <source>
        <dbReference type="Proteomes" id="UP000485058"/>
    </source>
</evidence>
<comment type="caution">
    <text evidence="1">The sequence shown here is derived from an EMBL/GenBank/DDBJ whole genome shotgun (WGS) entry which is preliminary data.</text>
</comment>
<dbReference type="Proteomes" id="UP000485058">
    <property type="component" value="Unassembled WGS sequence"/>
</dbReference>
<dbReference type="AlphaFoldDB" id="A0A699Z9N7"/>
<sequence>MSLFDLCQRAEAVLSKYEKYDAPEKLDKGKSDDPFMEEYAEVEEEVQKLIEASGEVALEDSRSLIAQKYAEIRRAKQVLLGPAVEALRKKVKKGKGVSKMVIADRESKINEIIDRIYAIPDGTSAGTRRPVRVSLLAVNLPGPSLPAP</sequence>
<organism evidence="1 2">
    <name type="scientific">Haematococcus lacustris</name>
    <name type="common">Green alga</name>
    <name type="synonym">Haematococcus pluvialis</name>
    <dbReference type="NCBI Taxonomy" id="44745"/>
    <lineage>
        <taxon>Eukaryota</taxon>
        <taxon>Viridiplantae</taxon>
        <taxon>Chlorophyta</taxon>
        <taxon>core chlorophytes</taxon>
        <taxon>Chlorophyceae</taxon>
        <taxon>CS clade</taxon>
        <taxon>Chlamydomonadales</taxon>
        <taxon>Haematococcaceae</taxon>
        <taxon>Haematococcus</taxon>
    </lineage>
</organism>
<accession>A0A699Z9N7</accession>
<protein>
    <submittedName>
        <fullName evidence="1">Qc-SNARE protein, SYP7-family</fullName>
    </submittedName>
</protein>
<name>A0A699Z9N7_HAELA</name>
<evidence type="ECO:0000313" key="1">
    <source>
        <dbReference type="EMBL" id="GFH19377.1"/>
    </source>
</evidence>
<dbReference type="EMBL" id="BLLF01001453">
    <property type="protein sequence ID" value="GFH19377.1"/>
    <property type="molecule type" value="Genomic_DNA"/>
</dbReference>
<keyword evidence="2" id="KW-1185">Reference proteome</keyword>